<dbReference type="GO" id="GO:0015768">
    <property type="term" value="P:maltose transport"/>
    <property type="evidence" value="ECO:0007669"/>
    <property type="project" value="TreeGrafter"/>
</dbReference>
<evidence type="ECO:0000256" key="1">
    <source>
        <dbReference type="ARBA" id="ARBA00008520"/>
    </source>
</evidence>
<comment type="caution">
    <text evidence="6">The sequence shown here is derived from an EMBL/GenBank/DDBJ whole genome shotgun (WGS) entry which is preliminary data.</text>
</comment>
<dbReference type="Gene3D" id="3.40.190.10">
    <property type="entry name" value="Periplasmic binding protein-like II"/>
    <property type="match status" value="1"/>
</dbReference>
<dbReference type="Proteomes" id="UP000289411">
    <property type="component" value="Unassembled WGS sequence"/>
</dbReference>
<keyword evidence="7" id="KW-1185">Reference proteome</keyword>
<dbReference type="GO" id="GO:0055052">
    <property type="term" value="C:ATP-binding cassette (ABC) transporter complex, substrate-binding subunit-containing"/>
    <property type="evidence" value="ECO:0007669"/>
    <property type="project" value="TreeGrafter"/>
</dbReference>
<evidence type="ECO:0000313" key="7">
    <source>
        <dbReference type="Proteomes" id="UP000289411"/>
    </source>
</evidence>
<evidence type="ECO:0000256" key="4">
    <source>
        <dbReference type="ARBA" id="ARBA00022764"/>
    </source>
</evidence>
<keyword evidence="4" id="KW-0574">Periplasm</keyword>
<sequence length="429" mass="45725">MARWTRAAAASALAMLALGAGAEAKTKVTWWDFLSGGDGLRMKAMIQAFEKDNPDIEIDATTLEWGIPFYTKVQTAAAIGQGPDIMTYALSRIPLGVSTGSLRPFSDAELSSVGLAAKDYVPSDWDAAHVDGKLYAVPLDIHSIILYYNKDLLKKAGLLGDDGRPKGLDGLTNFDAALAKLTDPASGRYGLSIHDGQPDGSSVWRIFYTLLKQQSGTFLKDGKVLEGENGTKAETALGAIADWVGRGWAPKATSYPASLALFTSGKAAMHVNGVWEVPTMVDLAKADKLGFAWGAVQFPTLFDRPATWADSHAFAVPARKGNAVSPETMKAVMTVIAWMDRHGIDWASAGHIPAYRPVTDGPAFLALKPNADYAGLARTAEFDPKSTVTGVASPTYDAATNFMEPAVNGQLDAKSAIAQTRDQIQDALQ</sequence>
<evidence type="ECO:0000313" key="6">
    <source>
        <dbReference type="EMBL" id="RYB06680.1"/>
    </source>
</evidence>
<organism evidence="6 7">
    <name type="scientific">Lichenibacterium ramalinae</name>
    <dbReference type="NCBI Taxonomy" id="2316527"/>
    <lineage>
        <taxon>Bacteria</taxon>
        <taxon>Pseudomonadati</taxon>
        <taxon>Pseudomonadota</taxon>
        <taxon>Alphaproteobacteria</taxon>
        <taxon>Hyphomicrobiales</taxon>
        <taxon>Lichenihabitantaceae</taxon>
        <taxon>Lichenibacterium</taxon>
    </lineage>
</organism>
<protein>
    <submittedName>
        <fullName evidence="6">Extracellular solute-binding protein</fullName>
    </submittedName>
</protein>
<accession>A0A4Q2RIH5</accession>
<dbReference type="AlphaFoldDB" id="A0A4Q2RIH5"/>
<reference evidence="6 7" key="2">
    <citation type="submission" date="2019-02" db="EMBL/GenBank/DDBJ databases">
        <title>'Lichenibacterium ramalinii' gen. nov. sp. nov., 'Lichenibacterium minor' gen. nov. sp. nov.</title>
        <authorList>
            <person name="Pankratov T."/>
        </authorList>
    </citation>
    <scope>NUCLEOTIDE SEQUENCE [LARGE SCALE GENOMIC DNA]</scope>
    <source>
        <strain evidence="6 7">RmlP001</strain>
    </source>
</reference>
<dbReference type="SUPFAM" id="SSF53850">
    <property type="entry name" value="Periplasmic binding protein-like II"/>
    <property type="match status" value="1"/>
</dbReference>
<gene>
    <name evidence="6" type="ORF">D3272_04945</name>
</gene>
<dbReference type="OrthoDB" id="7319459at2"/>
<dbReference type="RefSeq" id="WP_129218035.1">
    <property type="nucleotide sequence ID" value="NZ_QYBC01000003.1"/>
</dbReference>
<keyword evidence="3 5" id="KW-0732">Signal</keyword>
<dbReference type="GO" id="GO:1901982">
    <property type="term" value="F:maltose binding"/>
    <property type="evidence" value="ECO:0007669"/>
    <property type="project" value="TreeGrafter"/>
</dbReference>
<dbReference type="Pfam" id="PF01547">
    <property type="entry name" value="SBP_bac_1"/>
    <property type="match status" value="1"/>
</dbReference>
<reference evidence="6 7" key="1">
    <citation type="submission" date="2018-09" db="EMBL/GenBank/DDBJ databases">
        <authorList>
            <person name="Grouzdev D.S."/>
            <person name="Krutkina M.S."/>
        </authorList>
    </citation>
    <scope>NUCLEOTIDE SEQUENCE [LARGE SCALE GENOMIC DNA]</scope>
    <source>
        <strain evidence="6 7">RmlP001</strain>
    </source>
</reference>
<dbReference type="InterPro" id="IPR006059">
    <property type="entry name" value="SBP"/>
</dbReference>
<evidence type="ECO:0000256" key="3">
    <source>
        <dbReference type="ARBA" id="ARBA00022729"/>
    </source>
</evidence>
<dbReference type="EMBL" id="QYBC01000003">
    <property type="protein sequence ID" value="RYB06680.1"/>
    <property type="molecule type" value="Genomic_DNA"/>
</dbReference>
<dbReference type="PANTHER" id="PTHR30061:SF50">
    <property type="entry name" value="MALTOSE_MALTODEXTRIN-BINDING PERIPLASMIC PROTEIN"/>
    <property type="match status" value="1"/>
</dbReference>
<comment type="similarity">
    <text evidence="1">Belongs to the bacterial solute-binding protein 1 family.</text>
</comment>
<name>A0A4Q2RIH5_9HYPH</name>
<keyword evidence="2" id="KW-0813">Transport</keyword>
<dbReference type="GO" id="GO:0042956">
    <property type="term" value="P:maltodextrin transmembrane transport"/>
    <property type="evidence" value="ECO:0007669"/>
    <property type="project" value="TreeGrafter"/>
</dbReference>
<evidence type="ECO:0000256" key="2">
    <source>
        <dbReference type="ARBA" id="ARBA00022448"/>
    </source>
</evidence>
<evidence type="ECO:0000256" key="5">
    <source>
        <dbReference type="SAM" id="SignalP"/>
    </source>
</evidence>
<dbReference type="PANTHER" id="PTHR30061">
    <property type="entry name" value="MALTOSE-BINDING PERIPLASMIC PROTEIN"/>
    <property type="match status" value="1"/>
</dbReference>
<feature type="chain" id="PRO_5020290731" evidence="5">
    <location>
        <begin position="23"/>
        <end position="429"/>
    </location>
</feature>
<feature type="signal peptide" evidence="5">
    <location>
        <begin position="1"/>
        <end position="22"/>
    </location>
</feature>
<proteinExistence type="inferred from homology"/>